<dbReference type="EnsemblMetazoa" id="XM_004925623.4">
    <property type="protein sequence ID" value="XP_004925680.1"/>
    <property type="gene ID" value="LOC101739396"/>
</dbReference>
<feature type="chain" id="PRO_5035921543" evidence="1">
    <location>
        <begin position="23"/>
        <end position="102"/>
    </location>
</feature>
<evidence type="ECO:0000256" key="1">
    <source>
        <dbReference type="SAM" id="SignalP"/>
    </source>
</evidence>
<dbReference type="KEGG" id="bmor:101739396"/>
<name>A0A8R1WGN7_BOMMO</name>
<dbReference type="AlphaFoldDB" id="A0A8R1WGN7"/>
<evidence type="ECO:0000313" key="2">
    <source>
        <dbReference type="EnsemblMetazoa" id="XP_004925680.1"/>
    </source>
</evidence>
<keyword evidence="1" id="KW-0732">Signal</keyword>
<sequence>MMKLNIVVIVNILCALLLEVNGAYVVKRDTPSTPPNIFESFQTNMDMFRKCLDLTLAKSVDDVNVHQLKPVFNVIGDQINRFSKAFEDLTAKSTTTQESIWA</sequence>
<dbReference type="OrthoDB" id="6878635at2759"/>
<reference evidence="3" key="1">
    <citation type="journal article" date="2008" name="Insect Biochem. Mol. Biol.">
        <title>The genome of a lepidopteran model insect, the silkworm Bombyx mori.</title>
        <authorList>
            <consortium name="International Silkworm Genome Consortium"/>
        </authorList>
    </citation>
    <scope>NUCLEOTIDE SEQUENCE [LARGE SCALE GENOMIC DNA]</scope>
    <source>
        <strain evidence="3">p50T</strain>
    </source>
</reference>
<evidence type="ECO:0000313" key="3">
    <source>
        <dbReference type="Proteomes" id="UP000005204"/>
    </source>
</evidence>
<accession>A0A8R1WGN7</accession>
<keyword evidence="3" id="KW-1185">Reference proteome</keyword>
<protein>
    <submittedName>
        <fullName evidence="2">Uncharacterized protein</fullName>
    </submittedName>
</protein>
<feature type="signal peptide" evidence="1">
    <location>
        <begin position="1"/>
        <end position="22"/>
    </location>
</feature>
<proteinExistence type="predicted"/>
<organism evidence="2 3">
    <name type="scientific">Bombyx mori</name>
    <name type="common">Silk moth</name>
    <dbReference type="NCBI Taxonomy" id="7091"/>
    <lineage>
        <taxon>Eukaryota</taxon>
        <taxon>Metazoa</taxon>
        <taxon>Ecdysozoa</taxon>
        <taxon>Arthropoda</taxon>
        <taxon>Hexapoda</taxon>
        <taxon>Insecta</taxon>
        <taxon>Pterygota</taxon>
        <taxon>Neoptera</taxon>
        <taxon>Endopterygota</taxon>
        <taxon>Lepidoptera</taxon>
        <taxon>Glossata</taxon>
        <taxon>Ditrysia</taxon>
        <taxon>Bombycoidea</taxon>
        <taxon>Bombycidae</taxon>
        <taxon>Bombycinae</taxon>
        <taxon>Bombyx</taxon>
    </lineage>
</organism>
<dbReference type="Proteomes" id="UP000005204">
    <property type="component" value="Unassembled WGS sequence"/>
</dbReference>
<dbReference type="RefSeq" id="XP_004925680.1">
    <property type="nucleotide sequence ID" value="XM_004925623.5"/>
</dbReference>
<dbReference type="GeneID" id="101739396"/>
<reference evidence="2" key="2">
    <citation type="submission" date="2022-06" db="UniProtKB">
        <authorList>
            <consortium name="EnsemblMetazoa"/>
        </authorList>
    </citation>
    <scope>IDENTIFICATION</scope>
    <source>
        <strain evidence="2">p50T (Dazao)</strain>
    </source>
</reference>